<reference evidence="15" key="1">
    <citation type="submission" date="2025-08" db="UniProtKB">
        <authorList>
            <consortium name="RefSeq"/>
        </authorList>
    </citation>
    <scope>IDENTIFICATION</scope>
    <source>
        <tissue evidence="15">Sperm</tissue>
    </source>
</reference>
<feature type="region of interest" description="Disordered" evidence="12">
    <location>
        <begin position="625"/>
        <end position="680"/>
    </location>
</feature>
<dbReference type="SUPFAM" id="SSF56112">
    <property type="entry name" value="Protein kinase-like (PK-like)"/>
    <property type="match status" value="1"/>
</dbReference>
<dbReference type="PROSITE" id="PS50011">
    <property type="entry name" value="PROTEIN_KINASE_DOM"/>
    <property type="match status" value="1"/>
</dbReference>
<dbReference type="Proteomes" id="UP001318040">
    <property type="component" value="Chromosome 46"/>
</dbReference>
<dbReference type="PROSITE" id="PS00108">
    <property type="entry name" value="PROTEIN_KINASE_ST"/>
    <property type="match status" value="1"/>
</dbReference>
<dbReference type="InterPro" id="IPR042521">
    <property type="entry name" value="DYRK"/>
</dbReference>
<dbReference type="Gene3D" id="3.30.10.30">
    <property type="entry name" value="DYRK"/>
    <property type="match status" value="1"/>
</dbReference>
<protein>
    <recommendedName>
        <fullName evidence="2">dual-specificity kinase</fullName>
        <ecNumber evidence="2">2.7.12.1</ecNumber>
    </recommendedName>
</protein>
<sequence>MATTEEGTAAHAIVPSHSSLCRRALRPPAGSQARDSTRRGISRGSPAPHAPARRRLPPAPPLPPSFTTTSTATSSSSSSSTNRGCRQQPPAPSASTRPPSPTGSVRCCCTARRRRGTRRDGGAGGGGGGAGTGAATEALPGHAGTPRRRADASAKPPSAESKSTSVRARSGDGGDRGGGGGGGEADAGKARHARAALPGAGAANNADSAGAGATAPSPLTPEQALKRYGGKLSAYERQEILSYNEVYFVSGESRRRATANAAAAGAVGGSGAGAAAANGVGNGGFDDERGSYIHVPHDHVAYRYEVIKVIGKGSFGQVVKSLDHKTRRYVALKMVRNEKRFHRQAEEEVRILEHLRSQDRDDAMNVVHLLEHFVFRGHVCMTFELLGANLYELIKRGGFRGFEPPLVRRLAHGMLQCLDGLHRNRIIHCDLKPENVLLRHSSTSPAGGAGSAGAGAAAAAGHRGAAIKVIDFGSSCFEHQRVYTYIQSRFYRAPEVIMGARYGPPIDVWSLGCIVAELVTGRPLFAGEDEGDQLACIMEVLGTPAPALLERCKRARSFVDSRGRPRYCTAARRADGSVALGGGRSRRGRARGPPGSRALADALGGRADARLVDFLRRCVEWDPDARPTPRQALGHPWLRRRLPKTPDGAAERPAKAALGRSGDGAAGAGARTALLRKVSG</sequence>
<evidence type="ECO:0000256" key="11">
    <source>
        <dbReference type="PROSITE-ProRule" id="PRU10141"/>
    </source>
</evidence>
<evidence type="ECO:0000256" key="4">
    <source>
        <dbReference type="ARBA" id="ARBA00022679"/>
    </source>
</evidence>
<evidence type="ECO:0000256" key="6">
    <source>
        <dbReference type="ARBA" id="ARBA00022777"/>
    </source>
</evidence>
<dbReference type="GO" id="GO:0005634">
    <property type="term" value="C:nucleus"/>
    <property type="evidence" value="ECO:0007669"/>
    <property type="project" value="TreeGrafter"/>
</dbReference>
<feature type="compositionally biased region" description="Low complexity" evidence="12">
    <location>
        <begin position="153"/>
        <end position="163"/>
    </location>
</feature>
<dbReference type="EC" id="2.7.12.1" evidence="2"/>
<evidence type="ECO:0000313" key="14">
    <source>
        <dbReference type="Proteomes" id="UP001318040"/>
    </source>
</evidence>
<keyword evidence="3" id="KW-0723">Serine/threonine-protein kinase</keyword>
<evidence type="ECO:0000256" key="7">
    <source>
        <dbReference type="ARBA" id="ARBA00022840"/>
    </source>
</evidence>
<feature type="compositionally biased region" description="Low complexity" evidence="12">
    <location>
        <begin position="65"/>
        <end position="81"/>
    </location>
</feature>
<proteinExistence type="inferred from homology"/>
<keyword evidence="4" id="KW-0808">Transferase</keyword>
<comment type="similarity">
    <text evidence="1">Belongs to the protein kinase superfamily. CMGC Ser/Thr protein kinase family. MNB/DYRK subfamily.</text>
</comment>
<dbReference type="GO" id="GO:0005524">
    <property type="term" value="F:ATP binding"/>
    <property type="evidence" value="ECO:0007669"/>
    <property type="project" value="UniProtKB-UniRule"/>
</dbReference>
<dbReference type="Gene3D" id="1.10.510.10">
    <property type="entry name" value="Transferase(Phosphotransferase) domain 1"/>
    <property type="match status" value="1"/>
</dbReference>
<dbReference type="GO" id="GO:0004712">
    <property type="term" value="F:protein serine/threonine/tyrosine kinase activity"/>
    <property type="evidence" value="ECO:0007669"/>
    <property type="project" value="UniProtKB-EC"/>
</dbReference>
<keyword evidence="6" id="KW-0418">Kinase</keyword>
<name>A0AAJ7XAJ7_PETMA</name>
<dbReference type="PROSITE" id="PS00107">
    <property type="entry name" value="PROTEIN_KINASE_ATP"/>
    <property type="match status" value="1"/>
</dbReference>
<dbReference type="InterPro" id="IPR000719">
    <property type="entry name" value="Prot_kinase_dom"/>
</dbReference>
<dbReference type="InterPro" id="IPR050494">
    <property type="entry name" value="Ser_Thr_dual-spec_kinase"/>
</dbReference>
<dbReference type="GO" id="GO:0004674">
    <property type="term" value="F:protein serine/threonine kinase activity"/>
    <property type="evidence" value="ECO:0007669"/>
    <property type="project" value="UniProtKB-KW"/>
</dbReference>
<feature type="compositionally biased region" description="Gly residues" evidence="12">
    <location>
        <begin position="122"/>
        <end position="132"/>
    </location>
</feature>
<comment type="catalytic activity">
    <reaction evidence="9">
        <text>L-threonyl-[protein] + ATP = O-phospho-L-threonyl-[protein] + ADP + H(+)</text>
        <dbReference type="Rhea" id="RHEA:46608"/>
        <dbReference type="Rhea" id="RHEA-COMP:11060"/>
        <dbReference type="Rhea" id="RHEA-COMP:11605"/>
        <dbReference type="ChEBI" id="CHEBI:15378"/>
        <dbReference type="ChEBI" id="CHEBI:30013"/>
        <dbReference type="ChEBI" id="CHEBI:30616"/>
        <dbReference type="ChEBI" id="CHEBI:61977"/>
        <dbReference type="ChEBI" id="CHEBI:456216"/>
        <dbReference type="EC" id="2.7.12.1"/>
    </reaction>
</comment>
<evidence type="ECO:0000259" key="13">
    <source>
        <dbReference type="PROSITE" id="PS50011"/>
    </source>
</evidence>
<dbReference type="Gene3D" id="3.30.200.20">
    <property type="entry name" value="Phosphorylase Kinase, domain 1"/>
    <property type="match status" value="1"/>
</dbReference>
<evidence type="ECO:0000256" key="5">
    <source>
        <dbReference type="ARBA" id="ARBA00022741"/>
    </source>
</evidence>
<dbReference type="FunFam" id="3.30.200.20:FF:000127">
    <property type="entry name" value="Putative dual specificity tyrosine-phosphorylation-regulated kinase 2"/>
    <property type="match status" value="1"/>
</dbReference>
<evidence type="ECO:0000256" key="9">
    <source>
        <dbReference type="ARBA" id="ARBA00049308"/>
    </source>
</evidence>
<gene>
    <name evidence="15" type="primary">LOC116952252</name>
</gene>
<comment type="catalytic activity">
    <reaction evidence="10">
        <text>L-tyrosyl-[protein] + ATP = O-phospho-L-tyrosyl-[protein] + ADP + H(+)</text>
        <dbReference type="Rhea" id="RHEA:10596"/>
        <dbReference type="Rhea" id="RHEA-COMP:10136"/>
        <dbReference type="Rhea" id="RHEA-COMP:20101"/>
        <dbReference type="ChEBI" id="CHEBI:15378"/>
        <dbReference type="ChEBI" id="CHEBI:30616"/>
        <dbReference type="ChEBI" id="CHEBI:46858"/>
        <dbReference type="ChEBI" id="CHEBI:61978"/>
        <dbReference type="ChEBI" id="CHEBI:456216"/>
        <dbReference type="EC" id="2.7.12.1"/>
    </reaction>
</comment>
<dbReference type="AlphaFoldDB" id="A0AAJ7XAJ7"/>
<evidence type="ECO:0000313" key="15">
    <source>
        <dbReference type="RefSeq" id="XP_032827331.1"/>
    </source>
</evidence>
<keyword evidence="14" id="KW-1185">Reference proteome</keyword>
<keyword evidence="5 11" id="KW-0547">Nucleotide-binding</keyword>
<dbReference type="PANTHER" id="PTHR24058">
    <property type="entry name" value="DUAL SPECIFICITY PROTEIN KINASE"/>
    <property type="match status" value="1"/>
</dbReference>
<dbReference type="InterPro" id="IPR008271">
    <property type="entry name" value="Ser/Thr_kinase_AS"/>
</dbReference>
<dbReference type="SMART" id="SM00220">
    <property type="entry name" value="S_TKc"/>
    <property type="match status" value="1"/>
</dbReference>
<keyword evidence="7 11" id="KW-0067">ATP-binding</keyword>
<dbReference type="InterPro" id="IPR017441">
    <property type="entry name" value="Protein_kinase_ATP_BS"/>
</dbReference>
<accession>A0AAJ7XAJ7</accession>
<feature type="region of interest" description="Disordered" evidence="12">
    <location>
        <begin position="1"/>
        <end position="222"/>
    </location>
</feature>
<evidence type="ECO:0000256" key="12">
    <source>
        <dbReference type="SAM" id="MobiDB-lite"/>
    </source>
</evidence>
<evidence type="ECO:0000256" key="1">
    <source>
        <dbReference type="ARBA" id="ARBA00008867"/>
    </source>
</evidence>
<dbReference type="PANTHER" id="PTHR24058:SF112">
    <property type="entry name" value="DUAL SPECIFICITY TYROSINE-PHOSPHORYLATION-REGULATED KINASE 3 HOMOLOG-RELATED"/>
    <property type="match status" value="1"/>
</dbReference>
<organism evidence="14 15">
    <name type="scientific">Petromyzon marinus</name>
    <name type="common">Sea lamprey</name>
    <dbReference type="NCBI Taxonomy" id="7757"/>
    <lineage>
        <taxon>Eukaryota</taxon>
        <taxon>Metazoa</taxon>
        <taxon>Chordata</taxon>
        <taxon>Craniata</taxon>
        <taxon>Vertebrata</taxon>
        <taxon>Cyclostomata</taxon>
        <taxon>Hyperoartia</taxon>
        <taxon>Petromyzontiformes</taxon>
        <taxon>Petromyzontidae</taxon>
        <taxon>Petromyzon</taxon>
    </lineage>
</organism>
<dbReference type="GO" id="GO:0005856">
    <property type="term" value="C:cytoskeleton"/>
    <property type="evidence" value="ECO:0007669"/>
    <property type="project" value="TreeGrafter"/>
</dbReference>
<evidence type="ECO:0000256" key="8">
    <source>
        <dbReference type="ARBA" id="ARBA00049003"/>
    </source>
</evidence>
<comment type="catalytic activity">
    <reaction evidence="8">
        <text>L-seryl-[protein] + ATP = O-phospho-L-seryl-[protein] + ADP + H(+)</text>
        <dbReference type="Rhea" id="RHEA:17989"/>
        <dbReference type="Rhea" id="RHEA-COMP:9863"/>
        <dbReference type="Rhea" id="RHEA-COMP:11604"/>
        <dbReference type="ChEBI" id="CHEBI:15378"/>
        <dbReference type="ChEBI" id="CHEBI:29999"/>
        <dbReference type="ChEBI" id="CHEBI:30616"/>
        <dbReference type="ChEBI" id="CHEBI:83421"/>
        <dbReference type="ChEBI" id="CHEBI:456216"/>
        <dbReference type="EC" id="2.7.12.1"/>
    </reaction>
</comment>
<dbReference type="Pfam" id="PF00069">
    <property type="entry name" value="Pkinase"/>
    <property type="match status" value="1"/>
</dbReference>
<feature type="domain" description="Protein kinase" evidence="13">
    <location>
        <begin position="304"/>
        <end position="638"/>
    </location>
</feature>
<feature type="compositionally biased region" description="Low complexity" evidence="12">
    <location>
        <begin position="195"/>
        <end position="221"/>
    </location>
</feature>
<dbReference type="RefSeq" id="XP_032827331.1">
    <property type="nucleotide sequence ID" value="XM_032971440.1"/>
</dbReference>
<evidence type="ECO:0000256" key="3">
    <source>
        <dbReference type="ARBA" id="ARBA00022527"/>
    </source>
</evidence>
<feature type="compositionally biased region" description="Gly residues" evidence="12">
    <location>
        <begin position="176"/>
        <end position="185"/>
    </location>
</feature>
<evidence type="ECO:0000256" key="2">
    <source>
        <dbReference type="ARBA" id="ARBA00013203"/>
    </source>
</evidence>
<dbReference type="InterPro" id="IPR011009">
    <property type="entry name" value="Kinase-like_dom_sf"/>
</dbReference>
<dbReference type="KEGG" id="pmrn:116952252"/>
<dbReference type="GO" id="GO:0005737">
    <property type="term" value="C:cytoplasm"/>
    <property type="evidence" value="ECO:0007669"/>
    <property type="project" value="TreeGrafter"/>
</dbReference>
<evidence type="ECO:0000256" key="10">
    <source>
        <dbReference type="ARBA" id="ARBA00051680"/>
    </source>
</evidence>
<feature type="binding site" evidence="11">
    <location>
        <position position="333"/>
    </location>
    <ligand>
        <name>ATP</name>
        <dbReference type="ChEBI" id="CHEBI:30616"/>
    </ligand>
</feature>
<feature type="compositionally biased region" description="Low complexity" evidence="12">
    <location>
        <begin position="668"/>
        <end position="680"/>
    </location>
</feature>